<gene>
    <name evidence="1" type="ORF">UN63_11935</name>
</gene>
<accession>A0A2P5TKH5</accession>
<sequence length="86" mass="9196">MSHQAPVPPNYLGSSVVILAQAGIQKLKRDTHLKFAPSSQLKDGCTTKFSSGSDKVFGSYIVIPAQAGIQCDIPWISAFAEMTSPE</sequence>
<organism evidence="1 2">
    <name type="scientific">Oceanisphaera arctica</name>
    <dbReference type="NCBI Taxonomy" id="641510"/>
    <lineage>
        <taxon>Bacteria</taxon>
        <taxon>Pseudomonadati</taxon>
        <taxon>Pseudomonadota</taxon>
        <taxon>Gammaproteobacteria</taxon>
        <taxon>Aeromonadales</taxon>
        <taxon>Aeromonadaceae</taxon>
        <taxon>Oceanisphaera</taxon>
    </lineage>
</organism>
<reference evidence="2" key="1">
    <citation type="submission" date="2016-11" db="EMBL/GenBank/DDBJ databases">
        <authorList>
            <person name="Sisinthy S."/>
            <person name="Ara S."/>
            <person name="Gundlapally S.R."/>
        </authorList>
    </citation>
    <scope>NUCLEOTIDE SEQUENCE [LARGE SCALE GENOMIC DNA]</scope>
    <source>
        <strain evidence="2">V1-41</strain>
    </source>
</reference>
<dbReference type="Proteomes" id="UP000242231">
    <property type="component" value="Unassembled WGS sequence"/>
</dbReference>
<name>A0A2P5TKH5_9GAMM</name>
<evidence type="ECO:0000313" key="2">
    <source>
        <dbReference type="Proteomes" id="UP000242231"/>
    </source>
</evidence>
<keyword evidence="2" id="KW-1185">Reference proteome</keyword>
<protein>
    <submittedName>
        <fullName evidence="1">Uncharacterized protein</fullName>
    </submittedName>
</protein>
<comment type="caution">
    <text evidence="1">The sequence shown here is derived from an EMBL/GenBank/DDBJ whole genome shotgun (WGS) entry which is preliminary data.</text>
</comment>
<dbReference type="AlphaFoldDB" id="A0A2P5TKH5"/>
<dbReference type="EMBL" id="MPZM01000028">
    <property type="protein sequence ID" value="PPL15623.1"/>
    <property type="molecule type" value="Genomic_DNA"/>
</dbReference>
<proteinExistence type="predicted"/>
<evidence type="ECO:0000313" key="1">
    <source>
        <dbReference type="EMBL" id="PPL15623.1"/>
    </source>
</evidence>